<evidence type="ECO:0000256" key="1">
    <source>
        <dbReference type="SAM" id="MobiDB-lite"/>
    </source>
</evidence>
<reference evidence="4" key="1">
    <citation type="journal article" date="2019" name="Sci. Rep.">
        <title>Draft genome of Tanacetum cinerariifolium, the natural source of mosquito coil.</title>
        <authorList>
            <person name="Yamashiro T."/>
            <person name="Shiraishi A."/>
            <person name="Satake H."/>
            <person name="Nakayama K."/>
        </authorList>
    </citation>
    <scope>NUCLEOTIDE SEQUENCE</scope>
</reference>
<feature type="region of interest" description="Disordered" evidence="1">
    <location>
        <begin position="127"/>
        <end position="146"/>
    </location>
</feature>
<evidence type="ECO:0000256" key="2">
    <source>
        <dbReference type="SAM" id="Phobius"/>
    </source>
</evidence>
<feature type="transmembrane region" description="Helical" evidence="2">
    <location>
        <begin position="12"/>
        <end position="33"/>
    </location>
</feature>
<comment type="caution">
    <text evidence="4">The sequence shown here is derived from an EMBL/GenBank/DDBJ whole genome shotgun (WGS) entry which is preliminary data.</text>
</comment>
<dbReference type="PANTHER" id="PTHR31973:SF185">
    <property type="entry name" value="TRANSPOSASE, MUDR, PLANT, MULE TRANSPOSASE DOMAIN-CONTAINING PROTEIN"/>
    <property type="match status" value="1"/>
</dbReference>
<dbReference type="AlphaFoldDB" id="A0A6L2JUQ0"/>
<evidence type="ECO:0000313" key="4">
    <source>
        <dbReference type="EMBL" id="GEU40811.1"/>
    </source>
</evidence>
<sequence length="728" mass="82075">MLDQCVMKFWNCLLSVLCKVAACHCNIFIIQLFHIKKHCACESLNILTKDCRKCAFESRHCSTSLGDGFLDSKGGAKNLESNKDKQPTLSDVLDEVRALRKKVALVKFDDARITKLERILNDKFMFRNDSPNDGKNDSPNGNQNGVRKGLSCSANDLIVHGEVAGALIGIHNADGKNDSPKVNHNVVNKRLYCSANDPMYGIHKVDRQNDIPNANHNAVNQEICGSANDPMVLGCSIQVAYNGMGIDKADGNNDYTYSQREPSTLDILVQGFDSQKNHPGIDVLQHDTHVDCSVAKLNDHPITDIGVKPVHVDEFADDFMDVLNDEEIIPNYSLDDMKLQDKEEKLISTLAPINDQQVDELIDVHEDKTTMLQENVKDQSNKSQYVNVVTDDYKPYLGMILDNVKTKRSKCGIERNYALRFVKERKKRLAMALDSLFGQQATTTPSSPKTISMSVNEDFIAPPEFLEDVSGELKMRSINELMTLEVFVEPLSRPHYFIRDKVTMSDGFSNFIKMQDPLEYQFPWDYRDIIVDREFWSLTTYRPGNFHRTYLGTNLVVVGMDGNNQIIPIATGVSQGETGESWTWFLRKLKECIERKQSFEETIRTSEQTYKPTSAEEKLDRRNEMKARGTLLIALPNKDQLKFHSYQDAKLLMEAIEKSTSRTNEAYTTASGVSTAHTQGTNVNSTSVDILSDAVICAFLTSQPNSPQLAKEDLEKIDLDDLEEMDLD</sequence>
<keyword evidence="2" id="KW-0812">Transmembrane</keyword>
<feature type="chain" id="PRO_5026962873" evidence="3">
    <location>
        <begin position="23"/>
        <end position="728"/>
    </location>
</feature>
<dbReference type="EMBL" id="BKCJ010001354">
    <property type="protein sequence ID" value="GEU40811.1"/>
    <property type="molecule type" value="Genomic_DNA"/>
</dbReference>
<keyword evidence="2" id="KW-1133">Transmembrane helix</keyword>
<gene>
    <name evidence="4" type="ORF">Tci_012789</name>
</gene>
<feature type="signal peptide" evidence="3">
    <location>
        <begin position="1"/>
        <end position="22"/>
    </location>
</feature>
<organism evidence="4">
    <name type="scientific">Tanacetum cinerariifolium</name>
    <name type="common">Dalmatian daisy</name>
    <name type="synonym">Chrysanthemum cinerariifolium</name>
    <dbReference type="NCBI Taxonomy" id="118510"/>
    <lineage>
        <taxon>Eukaryota</taxon>
        <taxon>Viridiplantae</taxon>
        <taxon>Streptophyta</taxon>
        <taxon>Embryophyta</taxon>
        <taxon>Tracheophyta</taxon>
        <taxon>Spermatophyta</taxon>
        <taxon>Magnoliopsida</taxon>
        <taxon>eudicotyledons</taxon>
        <taxon>Gunneridae</taxon>
        <taxon>Pentapetalae</taxon>
        <taxon>asterids</taxon>
        <taxon>campanulids</taxon>
        <taxon>Asterales</taxon>
        <taxon>Asteraceae</taxon>
        <taxon>Asteroideae</taxon>
        <taxon>Anthemideae</taxon>
        <taxon>Anthemidinae</taxon>
        <taxon>Tanacetum</taxon>
    </lineage>
</organism>
<keyword evidence="2" id="KW-0472">Membrane</keyword>
<evidence type="ECO:0000256" key="3">
    <source>
        <dbReference type="SAM" id="SignalP"/>
    </source>
</evidence>
<protein>
    <submittedName>
        <fullName evidence="4">Transposase, MuDR, MULE transposase domain protein</fullName>
    </submittedName>
</protein>
<accession>A0A6L2JUQ0</accession>
<feature type="compositionally biased region" description="Basic and acidic residues" evidence="1">
    <location>
        <begin position="127"/>
        <end position="136"/>
    </location>
</feature>
<proteinExistence type="predicted"/>
<dbReference type="PANTHER" id="PTHR31973">
    <property type="entry name" value="POLYPROTEIN, PUTATIVE-RELATED"/>
    <property type="match status" value="1"/>
</dbReference>
<name>A0A6L2JUQ0_TANCI</name>
<keyword evidence="3" id="KW-0732">Signal</keyword>